<keyword evidence="11" id="KW-1185">Reference proteome</keyword>
<dbReference type="Proteomes" id="UP001274830">
    <property type="component" value="Unassembled WGS sequence"/>
</dbReference>
<dbReference type="InterPro" id="IPR027417">
    <property type="entry name" value="P-loop_NTPase"/>
</dbReference>
<evidence type="ECO:0000256" key="4">
    <source>
        <dbReference type="ARBA" id="ARBA00022763"/>
    </source>
</evidence>
<dbReference type="GO" id="GO:0006281">
    <property type="term" value="P:DNA repair"/>
    <property type="evidence" value="ECO:0007669"/>
    <property type="project" value="InterPro"/>
</dbReference>
<reference evidence="10" key="1">
    <citation type="submission" date="2023-07" db="EMBL/GenBank/DDBJ databases">
        <title>Black Yeasts Isolated from many extreme environments.</title>
        <authorList>
            <person name="Coleine C."/>
            <person name="Stajich J.E."/>
            <person name="Selbmann L."/>
        </authorList>
    </citation>
    <scope>NUCLEOTIDE SEQUENCE</scope>
    <source>
        <strain evidence="10">CCFEE 5485</strain>
    </source>
</reference>
<evidence type="ECO:0000259" key="9">
    <source>
        <dbReference type="Pfam" id="PF25812"/>
    </source>
</evidence>
<dbReference type="Gene3D" id="3.40.50.300">
    <property type="entry name" value="P-loop containing nucleotide triphosphate hydrolases"/>
    <property type="match status" value="1"/>
</dbReference>
<evidence type="ECO:0000256" key="8">
    <source>
        <dbReference type="SAM" id="MobiDB-lite"/>
    </source>
</evidence>
<dbReference type="Pfam" id="PF03215">
    <property type="entry name" value="Rad17"/>
    <property type="match status" value="1"/>
</dbReference>
<dbReference type="Pfam" id="PF25812">
    <property type="entry name" value="RAD24_helical"/>
    <property type="match status" value="1"/>
</dbReference>
<dbReference type="InterPro" id="IPR057927">
    <property type="entry name" value="RAD24-like_helical"/>
</dbReference>
<comment type="similarity">
    <text evidence="2">Belongs to the rad17/RAD24 family.</text>
</comment>
<feature type="region of interest" description="Disordered" evidence="8">
    <location>
        <begin position="155"/>
        <end position="181"/>
    </location>
</feature>
<evidence type="ECO:0000256" key="6">
    <source>
        <dbReference type="ARBA" id="ARBA00023242"/>
    </source>
</evidence>
<comment type="caution">
    <text evidence="10">The sequence shown here is derived from an EMBL/GenBank/DDBJ whole genome shotgun (WGS) entry which is preliminary data.</text>
</comment>
<keyword evidence="6" id="KW-0539">Nucleus</keyword>
<dbReference type="RefSeq" id="XP_064691783.1">
    <property type="nucleotide sequence ID" value="XM_064840752.1"/>
</dbReference>
<dbReference type="EMBL" id="JAUTXT010000014">
    <property type="protein sequence ID" value="KAK3675467.1"/>
    <property type="molecule type" value="Genomic_DNA"/>
</dbReference>
<dbReference type="PANTHER" id="PTHR12172:SF0">
    <property type="entry name" value="CELL CYCLE CHECKPOINT PROTEIN RAD17"/>
    <property type="match status" value="1"/>
</dbReference>
<evidence type="ECO:0000313" key="10">
    <source>
        <dbReference type="EMBL" id="KAK3675467.1"/>
    </source>
</evidence>
<dbReference type="GO" id="GO:0005524">
    <property type="term" value="F:ATP binding"/>
    <property type="evidence" value="ECO:0007669"/>
    <property type="project" value="UniProtKB-KW"/>
</dbReference>
<feature type="domain" description="Checkpoint protein RAD24-like helical bundle" evidence="9">
    <location>
        <begin position="504"/>
        <end position="602"/>
    </location>
</feature>
<dbReference type="SUPFAM" id="SSF52540">
    <property type="entry name" value="P-loop containing nucleoside triphosphate hydrolases"/>
    <property type="match status" value="1"/>
</dbReference>
<keyword evidence="3" id="KW-0547">Nucleotide-binding</keyword>
<evidence type="ECO:0000313" key="11">
    <source>
        <dbReference type="Proteomes" id="UP001274830"/>
    </source>
</evidence>
<dbReference type="GeneID" id="89965301"/>
<feature type="compositionally biased region" description="Basic and acidic residues" evidence="8">
    <location>
        <begin position="32"/>
        <end position="53"/>
    </location>
</feature>
<gene>
    <name evidence="10" type="primary">rad17</name>
    <name evidence="10" type="ORF">LTR78_004550</name>
</gene>
<keyword evidence="5" id="KW-0067">ATP-binding</keyword>
<feature type="compositionally biased region" description="Low complexity" evidence="8">
    <location>
        <begin position="59"/>
        <end position="76"/>
    </location>
</feature>
<keyword evidence="7" id="KW-0131">Cell cycle</keyword>
<dbReference type="AlphaFoldDB" id="A0AAE0WPD3"/>
<dbReference type="GO" id="GO:0003689">
    <property type="term" value="F:DNA clamp loader activity"/>
    <property type="evidence" value="ECO:0007669"/>
    <property type="project" value="TreeGrafter"/>
</dbReference>
<proteinExistence type="inferred from homology"/>
<dbReference type="GO" id="GO:0005634">
    <property type="term" value="C:nucleus"/>
    <property type="evidence" value="ECO:0007669"/>
    <property type="project" value="UniProtKB-SubCell"/>
</dbReference>
<feature type="region of interest" description="Disordered" evidence="8">
    <location>
        <begin position="1"/>
        <end position="137"/>
    </location>
</feature>
<protein>
    <submittedName>
        <fullName evidence="10">RFC checkpoint protein Rad17</fullName>
    </submittedName>
</protein>
<dbReference type="PANTHER" id="PTHR12172">
    <property type="entry name" value="CELL CYCLE CHECKPOINT PROTEIN RAD17"/>
    <property type="match status" value="1"/>
</dbReference>
<evidence type="ECO:0000256" key="5">
    <source>
        <dbReference type="ARBA" id="ARBA00022840"/>
    </source>
</evidence>
<feature type="region of interest" description="Disordered" evidence="8">
    <location>
        <begin position="765"/>
        <end position="852"/>
    </location>
</feature>
<dbReference type="GO" id="GO:0033314">
    <property type="term" value="P:mitotic DNA replication checkpoint signaling"/>
    <property type="evidence" value="ECO:0007669"/>
    <property type="project" value="TreeGrafter"/>
</dbReference>
<comment type="subcellular location">
    <subcellularLocation>
        <location evidence="1">Nucleus</location>
    </subcellularLocation>
</comment>
<organism evidence="10 11">
    <name type="scientific">Recurvomyces mirabilis</name>
    <dbReference type="NCBI Taxonomy" id="574656"/>
    <lineage>
        <taxon>Eukaryota</taxon>
        <taxon>Fungi</taxon>
        <taxon>Dikarya</taxon>
        <taxon>Ascomycota</taxon>
        <taxon>Pezizomycotina</taxon>
        <taxon>Dothideomycetes</taxon>
        <taxon>Dothideomycetidae</taxon>
        <taxon>Mycosphaerellales</taxon>
        <taxon>Teratosphaeriaceae</taxon>
        <taxon>Recurvomyces</taxon>
    </lineage>
</organism>
<sequence>MVQSRASRRKVILLSSDGEDGTSGDQSYLSQRKADDSHSDLDIESPRPKEKTKNARKLTSASSTPATSSQKSPAKSKSTRSKGKSSTKETAQPQEKTIFSFFNAATQRQQRLHPSASPEKQLSPKPELINDDSAEEGKDVTLAEGSSTALALRKRKAQHSTSFEQGGALAPSAAQKFRKTSGGGKVPSFAVVNEDQRTWVDQFGPFNVEDLAVHKRKVNDVRQWLGNTFHGKRRKVLVMKGAAGTGKTVTIRMLAKEMDFTVAEWQNPANVDASHDSSTSAAAQFQEFVGHAGRTSSLQLAADGESLAGADVEVQTESRATNMRRKQLLLIEEFPSTFSLSSVALQTFRSTISQYLSATQSQYFFVAPLVLVISETLLSTNTAAADSFTAHRLLGPELNSHPYIDTIEFNAVAPSILTKALESVVIKEARKSGRRKTPGPQVIKRLAESGDIRSAISSLEFLCLRGNDDDTWSGKVHFTKPKKKVDQPMTKAEEEALKLVSNRESTLGVFHAVGKIVYNKRTVPLQPALVAHPPAWLPQNRRTTVPETDVDGLVDEIGTQTSTFIAALHENYALSCANSSAEEALDSLSGCAYDISDADLLSIDRFSSSNRAFSGSAMDSLRQDEMAFQVAVRGLLFGLPSPVHRAVPASGNKQDAHRMFYPTSVKLWKRQEEISDLLDLLTARAQSGHLQTSASWFDKWTIDTPVGVESWSRNNTFRSAREDLHVSGDTLSLLSSITRADILLERLPYMMQILPHNSPLSVQVSRVSHMSGEGRSLTVDDEAADEENDDAGPDEAWSTDWPEKDDMPSRRKKPTRDRPTRAKRETEGGGLAIPVETEVGRLVLQDDDIVDD</sequence>
<keyword evidence="4" id="KW-0227">DNA damage</keyword>
<evidence type="ECO:0000256" key="2">
    <source>
        <dbReference type="ARBA" id="ARBA00006168"/>
    </source>
</evidence>
<evidence type="ECO:0000256" key="7">
    <source>
        <dbReference type="ARBA" id="ARBA00023306"/>
    </source>
</evidence>
<dbReference type="GO" id="GO:0000077">
    <property type="term" value="P:DNA damage checkpoint signaling"/>
    <property type="evidence" value="ECO:0007669"/>
    <property type="project" value="TreeGrafter"/>
</dbReference>
<evidence type="ECO:0000256" key="1">
    <source>
        <dbReference type="ARBA" id="ARBA00004123"/>
    </source>
</evidence>
<feature type="compositionally biased region" description="Acidic residues" evidence="8">
    <location>
        <begin position="779"/>
        <end position="793"/>
    </location>
</feature>
<name>A0AAE0WPD3_9PEZI</name>
<feature type="compositionally biased region" description="Basic and acidic residues" evidence="8">
    <location>
        <begin position="816"/>
        <end position="827"/>
    </location>
</feature>
<feature type="compositionally biased region" description="Basic residues" evidence="8">
    <location>
        <begin position="1"/>
        <end position="11"/>
    </location>
</feature>
<accession>A0AAE0WPD3</accession>
<dbReference type="InterPro" id="IPR004582">
    <property type="entry name" value="Checkpoint_prot_Rad17_Rad24"/>
</dbReference>
<evidence type="ECO:0000256" key="3">
    <source>
        <dbReference type="ARBA" id="ARBA00022741"/>
    </source>
</evidence>
<dbReference type="GO" id="GO:0003682">
    <property type="term" value="F:chromatin binding"/>
    <property type="evidence" value="ECO:0007669"/>
    <property type="project" value="TreeGrafter"/>
</dbReference>